<name>A0A6J4QQJ8_9ACTN</name>
<feature type="region of interest" description="Disordered" evidence="1">
    <location>
        <begin position="82"/>
        <end position="117"/>
    </location>
</feature>
<feature type="non-terminal residue" evidence="2">
    <location>
        <position position="1"/>
    </location>
</feature>
<gene>
    <name evidence="2" type="ORF">AVDCRST_MAG28-1397</name>
</gene>
<reference evidence="2" key="1">
    <citation type="submission" date="2020-02" db="EMBL/GenBank/DDBJ databases">
        <authorList>
            <person name="Meier V. D."/>
        </authorList>
    </citation>
    <scope>NUCLEOTIDE SEQUENCE</scope>
    <source>
        <strain evidence="2">AVDCRST_MAG28</strain>
    </source>
</reference>
<protein>
    <submittedName>
        <fullName evidence="2">Mobile element protein</fullName>
    </submittedName>
</protein>
<dbReference type="EMBL" id="CADCVE010000027">
    <property type="protein sequence ID" value="CAA9450524.1"/>
    <property type="molecule type" value="Genomic_DNA"/>
</dbReference>
<organism evidence="2">
    <name type="scientific">uncultured Rubrobacteraceae bacterium</name>
    <dbReference type="NCBI Taxonomy" id="349277"/>
    <lineage>
        <taxon>Bacteria</taxon>
        <taxon>Bacillati</taxon>
        <taxon>Actinomycetota</taxon>
        <taxon>Rubrobacteria</taxon>
        <taxon>Rubrobacterales</taxon>
        <taxon>Rubrobacteraceae</taxon>
        <taxon>environmental samples</taxon>
    </lineage>
</organism>
<evidence type="ECO:0000313" key="2">
    <source>
        <dbReference type="EMBL" id="CAA9450524.1"/>
    </source>
</evidence>
<accession>A0A6J4QQJ8</accession>
<evidence type="ECO:0000256" key="1">
    <source>
        <dbReference type="SAM" id="MobiDB-lite"/>
    </source>
</evidence>
<sequence>DPASRKRGVRVEDGSSARPLRRALRSAFAGSLLRRASLPAHRRCDRASAAEAGPSRQVRLTLPERWHLPRAHEFRAPNRLAAGAGHKASQEAGVRPFDAPPGGGGLPARQEDPGGPRQPLDPYCRGLLRELYRRASTALGAQDRVLLHAGAWLLAEHGGDRTLGTGAPVPQKKIARHGDIGPGGGSMANRAKPVGSERGVALHHRGCAHQATQPLPFI</sequence>
<feature type="non-terminal residue" evidence="2">
    <location>
        <position position="218"/>
    </location>
</feature>
<feature type="region of interest" description="Disordered" evidence="1">
    <location>
        <begin position="163"/>
        <end position="190"/>
    </location>
</feature>
<dbReference type="AlphaFoldDB" id="A0A6J4QQJ8"/>
<proteinExistence type="predicted"/>